<evidence type="ECO:0000256" key="10">
    <source>
        <dbReference type="PROSITE-ProRule" id="PRU00042"/>
    </source>
</evidence>
<feature type="region of interest" description="Disordered" evidence="11">
    <location>
        <begin position="131"/>
        <end position="173"/>
    </location>
</feature>
<keyword evidence="7" id="KW-0805">Transcription regulation</keyword>
<keyword evidence="6" id="KW-0862">Zinc</keyword>
<evidence type="ECO:0000256" key="4">
    <source>
        <dbReference type="ARBA" id="ARBA00022737"/>
    </source>
</evidence>
<reference evidence="14 15" key="1">
    <citation type="journal article" date="2014" name="Nat. Genet.">
        <title>Whole-genome sequence of a flatfish provides insights into ZW sex chromosome evolution and adaptation to a benthic lifestyle.</title>
        <authorList>
            <person name="Chen S."/>
            <person name="Zhang G."/>
            <person name="Shao C."/>
            <person name="Huang Q."/>
            <person name="Liu G."/>
            <person name="Zhang P."/>
            <person name="Song W."/>
            <person name="An N."/>
            <person name="Chalopin D."/>
            <person name="Volff J.N."/>
            <person name="Hong Y."/>
            <person name="Li Q."/>
            <person name="Sha Z."/>
            <person name="Zhou H."/>
            <person name="Xie M."/>
            <person name="Yu Q."/>
            <person name="Liu Y."/>
            <person name="Xiang H."/>
            <person name="Wang N."/>
            <person name="Wu K."/>
            <person name="Yang C."/>
            <person name="Zhou Q."/>
            <person name="Liao X."/>
            <person name="Yang L."/>
            <person name="Hu Q."/>
            <person name="Zhang J."/>
            <person name="Meng L."/>
            <person name="Jin L."/>
            <person name="Tian Y."/>
            <person name="Lian J."/>
            <person name="Yang J."/>
            <person name="Miao G."/>
            <person name="Liu S."/>
            <person name="Liang Z."/>
            <person name="Yan F."/>
            <person name="Li Y."/>
            <person name="Sun B."/>
            <person name="Zhang H."/>
            <person name="Zhang J."/>
            <person name="Zhu Y."/>
            <person name="Du M."/>
            <person name="Zhao Y."/>
            <person name="Schartl M."/>
            <person name="Tang Q."/>
            <person name="Wang J."/>
        </authorList>
    </citation>
    <scope>NUCLEOTIDE SEQUENCE</scope>
</reference>
<evidence type="ECO:0008006" key="16">
    <source>
        <dbReference type="Google" id="ProtNLM"/>
    </source>
</evidence>
<dbReference type="PANTHER" id="PTHR46105">
    <property type="entry name" value="AGAP004733-PA"/>
    <property type="match status" value="1"/>
</dbReference>
<dbReference type="OMA" id="VQHEPQS"/>
<feature type="domain" description="C2H2-type" evidence="13">
    <location>
        <begin position="346"/>
        <end position="373"/>
    </location>
</feature>
<dbReference type="PROSITE" id="PS00028">
    <property type="entry name" value="ZINC_FINGER_C2H2_1"/>
    <property type="match status" value="2"/>
</dbReference>
<evidence type="ECO:0000256" key="2">
    <source>
        <dbReference type="ARBA" id="ARBA00006991"/>
    </source>
</evidence>
<dbReference type="SMART" id="SM00355">
    <property type="entry name" value="ZnF_C2H2"/>
    <property type="match status" value="3"/>
</dbReference>
<sequence>IPYSIGRVVAKYGVSYPHFLEQADALRRSGTLCDVIISVKSHTFKAHRLVLACASRRLAQQLSKDDIDSPSCCTLEHFSPHTFQQILDFTYNHTLEVPEEDLCLLLRAAQLLDMQLLADQCRKQLDTLNQRDRGDDRKEDIESENEEENNHALEKDSKKKELAHDNKIQGNYSTEEKVNKTIVAENHSTYLSRKLFKPLPSTTYKPILSSIPILTIYGPRVAFAEPSFSKPSPQLGDGLPGLLSVSHTEPMHCSSRYGQHNKTRTVKEKKDSQSLQWWCSRWTQVSKVCAGCRFCRKQYGLKREPQSKQHDQRGDKPYQCRHCPKKFSLKHQLDTHHRVHTGEKPFECRLCGQRSRDYSAMIKHLRTHGGATPYRCTLCLEFCSSLAAMQKHIRNHAMQEFPPDWSISSTYLPQKPPTEKMATL</sequence>
<dbReference type="Pfam" id="PF00651">
    <property type="entry name" value="BTB"/>
    <property type="match status" value="1"/>
</dbReference>
<dbReference type="Ensembl" id="ENSCSET00000011466.1">
    <property type="protein sequence ID" value="ENSCSEP00000011328.1"/>
    <property type="gene ID" value="ENSCSEG00000007285.1"/>
</dbReference>
<dbReference type="PROSITE" id="PS50157">
    <property type="entry name" value="ZINC_FINGER_C2H2_2"/>
    <property type="match status" value="2"/>
</dbReference>
<proteinExistence type="inferred from homology"/>
<keyword evidence="15" id="KW-1185">Reference proteome</keyword>
<feature type="domain" description="C2H2-type" evidence="13">
    <location>
        <begin position="318"/>
        <end position="345"/>
    </location>
</feature>
<feature type="compositionally biased region" description="Basic and acidic residues" evidence="11">
    <location>
        <begin position="131"/>
        <end position="140"/>
    </location>
</feature>
<evidence type="ECO:0000256" key="11">
    <source>
        <dbReference type="SAM" id="MobiDB-lite"/>
    </source>
</evidence>
<organism evidence="14 15">
    <name type="scientific">Cynoglossus semilaevis</name>
    <name type="common">Tongue sole</name>
    <dbReference type="NCBI Taxonomy" id="244447"/>
    <lineage>
        <taxon>Eukaryota</taxon>
        <taxon>Metazoa</taxon>
        <taxon>Chordata</taxon>
        <taxon>Craniata</taxon>
        <taxon>Vertebrata</taxon>
        <taxon>Euteleostomi</taxon>
        <taxon>Actinopterygii</taxon>
        <taxon>Neopterygii</taxon>
        <taxon>Teleostei</taxon>
        <taxon>Neoteleostei</taxon>
        <taxon>Acanthomorphata</taxon>
        <taxon>Carangaria</taxon>
        <taxon>Pleuronectiformes</taxon>
        <taxon>Pleuronectoidei</taxon>
        <taxon>Cynoglossidae</taxon>
        <taxon>Cynoglossinae</taxon>
        <taxon>Cynoglossus</taxon>
    </lineage>
</organism>
<feature type="domain" description="BTB" evidence="12">
    <location>
        <begin position="33"/>
        <end position="99"/>
    </location>
</feature>
<evidence type="ECO:0000256" key="3">
    <source>
        <dbReference type="ARBA" id="ARBA00022723"/>
    </source>
</evidence>
<dbReference type="FunFam" id="3.30.160.60:FF:002171">
    <property type="entry name" value="Zinc finger and BTB domain-containing protein 16"/>
    <property type="match status" value="1"/>
</dbReference>
<dbReference type="InterPro" id="IPR011333">
    <property type="entry name" value="SKP1/BTB/POZ_sf"/>
</dbReference>
<reference evidence="14" key="3">
    <citation type="submission" date="2025-09" db="UniProtKB">
        <authorList>
            <consortium name="Ensembl"/>
        </authorList>
    </citation>
    <scope>IDENTIFICATION</scope>
</reference>
<dbReference type="FunFam" id="3.30.160.60:FF:000553">
    <property type="entry name" value="Zinc finger and BTB domain-containing protein 16"/>
    <property type="match status" value="1"/>
</dbReference>
<evidence type="ECO:0000313" key="14">
    <source>
        <dbReference type="Ensembl" id="ENSCSEP00000011328.1"/>
    </source>
</evidence>
<keyword evidence="9" id="KW-0539">Nucleus</keyword>
<evidence type="ECO:0000313" key="15">
    <source>
        <dbReference type="Proteomes" id="UP000265120"/>
    </source>
</evidence>
<dbReference type="SUPFAM" id="SSF54695">
    <property type="entry name" value="POZ domain"/>
    <property type="match status" value="1"/>
</dbReference>
<keyword evidence="3" id="KW-0479">Metal-binding</keyword>
<comment type="similarity">
    <text evidence="2">Belongs to the krueppel C2H2-type zinc-finger protein family.</text>
</comment>
<dbReference type="Proteomes" id="UP000265120">
    <property type="component" value="Chromosome 13"/>
</dbReference>
<evidence type="ECO:0000256" key="7">
    <source>
        <dbReference type="ARBA" id="ARBA00023015"/>
    </source>
</evidence>
<dbReference type="GeneTree" id="ENSGT00940000154616"/>
<dbReference type="GO" id="GO:0005634">
    <property type="term" value="C:nucleus"/>
    <property type="evidence" value="ECO:0007669"/>
    <property type="project" value="UniProtKB-SubCell"/>
</dbReference>
<dbReference type="Gene3D" id="3.30.160.60">
    <property type="entry name" value="Classic Zinc Finger"/>
    <property type="match status" value="2"/>
</dbReference>
<dbReference type="Gene3D" id="3.30.710.10">
    <property type="entry name" value="Potassium Channel Kv1.1, Chain A"/>
    <property type="match status" value="1"/>
</dbReference>
<keyword evidence="8" id="KW-0804">Transcription</keyword>
<dbReference type="InterPro" id="IPR050457">
    <property type="entry name" value="ZnFinger_BTB_dom_contain"/>
</dbReference>
<dbReference type="GO" id="GO:0000978">
    <property type="term" value="F:RNA polymerase II cis-regulatory region sequence-specific DNA binding"/>
    <property type="evidence" value="ECO:0007669"/>
    <property type="project" value="TreeGrafter"/>
</dbReference>
<dbReference type="InterPro" id="IPR036236">
    <property type="entry name" value="Znf_C2H2_sf"/>
</dbReference>
<evidence type="ECO:0000259" key="13">
    <source>
        <dbReference type="PROSITE" id="PS50157"/>
    </source>
</evidence>
<evidence type="ECO:0000256" key="1">
    <source>
        <dbReference type="ARBA" id="ARBA00004123"/>
    </source>
</evidence>
<dbReference type="GO" id="GO:0008270">
    <property type="term" value="F:zinc ion binding"/>
    <property type="evidence" value="ECO:0007669"/>
    <property type="project" value="UniProtKB-KW"/>
</dbReference>
<evidence type="ECO:0000256" key="6">
    <source>
        <dbReference type="ARBA" id="ARBA00022833"/>
    </source>
</evidence>
<dbReference type="SUPFAM" id="SSF57667">
    <property type="entry name" value="beta-beta-alpha zinc fingers"/>
    <property type="match status" value="2"/>
</dbReference>
<feature type="compositionally biased region" description="Basic and acidic residues" evidence="11">
    <location>
        <begin position="148"/>
        <end position="167"/>
    </location>
</feature>
<dbReference type="GO" id="GO:0000981">
    <property type="term" value="F:DNA-binding transcription factor activity, RNA polymerase II-specific"/>
    <property type="evidence" value="ECO:0007669"/>
    <property type="project" value="TreeGrafter"/>
</dbReference>
<keyword evidence="4" id="KW-0677">Repeat</keyword>
<dbReference type="PANTHER" id="PTHR46105:SF6">
    <property type="entry name" value="ZINC FINGER AND BTB DOMAIN-CONTAINING PROTEIN 7A"/>
    <property type="match status" value="1"/>
</dbReference>
<evidence type="ECO:0000256" key="9">
    <source>
        <dbReference type="ARBA" id="ARBA00023242"/>
    </source>
</evidence>
<comment type="subcellular location">
    <subcellularLocation>
        <location evidence="1">Nucleus</location>
    </subcellularLocation>
</comment>
<dbReference type="SMART" id="SM00225">
    <property type="entry name" value="BTB"/>
    <property type="match status" value="1"/>
</dbReference>
<dbReference type="AlphaFoldDB" id="A0A3P8V7J8"/>
<reference evidence="14" key="2">
    <citation type="submission" date="2025-08" db="UniProtKB">
        <authorList>
            <consortium name="Ensembl"/>
        </authorList>
    </citation>
    <scope>IDENTIFICATION</scope>
</reference>
<accession>A0A3P8V7J8</accession>
<evidence type="ECO:0000259" key="12">
    <source>
        <dbReference type="PROSITE" id="PS50097"/>
    </source>
</evidence>
<dbReference type="InterPro" id="IPR013087">
    <property type="entry name" value="Znf_C2H2_type"/>
</dbReference>
<evidence type="ECO:0000256" key="8">
    <source>
        <dbReference type="ARBA" id="ARBA00023163"/>
    </source>
</evidence>
<dbReference type="InParanoid" id="A0A3P8V7J8"/>
<keyword evidence="5 10" id="KW-0863">Zinc-finger</keyword>
<dbReference type="InterPro" id="IPR000210">
    <property type="entry name" value="BTB/POZ_dom"/>
</dbReference>
<dbReference type="PROSITE" id="PS50097">
    <property type="entry name" value="BTB"/>
    <property type="match status" value="1"/>
</dbReference>
<evidence type="ECO:0000256" key="5">
    <source>
        <dbReference type="ARBA" id="ARBA00022771"/>
    </source>
</evidence>
<protein>
    <recommendedName>
        <fullName evidence="16">Zinc finger and BTB domain containing 32</fullName>
    </recommendedName>
</protein>
<name>A0A3P8V7J8_CYNSE</name>